<proteinExistence type="predicted"/>
<gene>
    <name evidence="1" type="ORF">METZ01_LOCUS342404</name>
</gene>
<protein>
    <submittedName>
        <fullName evidence="1">Uncharacterized protein</fullName>
    </submittedName>
</protein>
<dbReference type="AlphaFoldDB" id="A0A382QXB2"/>
<evidence type="ECO:0000313" key="1">
    <source>
        <dbReference type="EMBL" id="SVC89550.1"/>
    </source>
</evidence>
<dbReference type="EMBL" id="UINC01117249">
    <property type="protein sequence ID" value="SVC89550.1"/>
    <property type="molecule type" value="Genomic_DNA"/>
</dbReference>
<accession>A0A382QXB2</accession>
<organism evidence="1">
    <name type="scientific">marine metagenome</name>
    <dbReference type="NCBI Taxonomy" id="408172"/>
    <lineage>
        <taxon>unclassified sequences</taxon>
        <taxon>metagenomes</taxon>
        <taxon>ecological metagenomes</taxon>
    </lineage>
</organism>
<name>A0A382QXB2_9ZZZZ</name>
<sequence>MVSSFAESVGFGLLNDVLGAFRSDDGYAFPNRYSIEISPPTGNLGGGNTGRNSLANVFQSFMPSGINPFGAGSSTGSLQDIQLRAESVTLPGRNLETIDDPNVYGPIRQPVNGVNFAEDITVTFQCSAELAERKFFENWQTTCYNTDTWNINYYNEYVGTMSIFLLDKNNTKRYGLKCWEVFPKTVGGAELTGAPAGDILKCTIGFNFRYWEAIDNERLGGKSSVFDNMANTVINAAERSIMRNIPKVFKL</sequence>
<reference evidence="1" key="1">
    <citation type="submission" date="2018-05" db="EMBL/GenBank/DDBJ databases">
        <authorList>
            <person name="Lanie J.A."/>
            <person name="Ng W.-L."/>
            <person name="Kazmierczak K.M."/>
            <person name="Andrzejewski T.M."/>
            <person name="Davidsen T.M."/>
            <person name="Wayne K.J."/>
            <person name="Tettelin H."/>
            <person name="Glass J.I."/>
            <person name="Rusch D."/>
            <person name="Podicherti R."/>
            <person name="Tsui H.-C.T."/>
            <person name="Winkler M.E."/>
        </authorList>
    </citation>
    <scope>NUCLEOTIDE SEQUENCE</scope>
</reference>